<name>A0A1V0S7T6_CNPV</name>
<sequence>MYQKEYIENKYDKESIIIKELLKLYNENDNLTLRIADLKRRNRDLENKIIKLKSELHNSLQ</sequence>
<protein>
    <submittedName>
        <fullName evidence="2">SWPV1-088</fullName>
    </submittedName>
</protein>
<feature type="coiled-coil region" evidence="1">
    <location>
        <begin position="21"/>
        <end position="55"/>
    </location>
</feature>
<dbReference type="EMBL" id="KX857216">
    <property type="protein sequence ID" value="ARF02691.1"/>
    <property type="molecule type" value="Genomic_DNA"/>
</dbReference>
<organism evidence="2 3">
    <name type="scientific">Shearwaterpox virus</name>
    <dbReference type="NCBI Taxonomy" id="1974596"/>
    <lineage>
        <taxon>Viruses</taxon>
        <taxon>Varidnaviria</taxon>
        <taxon>Bamfordvirae</taxon>
        <taxon>Nucleocytoviricota</taxon>
        <taxon>Pokkesviricetes</taxon>
        <taxon>Chitovirales</taxon>
        <taxon>Poxviridae</taxon>
        <taxon>Chordopoxvirinae</taxon>
        <taxon>Avipoxvirus</taxon>
        <taxon>Avipoxvirus canarypox</taxon>
        <taxon>Canarypox virus</taxon>
    </lineage>
</organism>
<evidence type="ECO:0000256" key="1">
    <source>
        <dbReference type="SAM" id="Coils"/>
    </source>
</evidence>
<reference evidence="2 3" key="1">
    <citation type="journal article" date="2017" name="BMC Genomics">
        <title>Genomic characterization of two novel pathogenic avipoxviruses isolated from pacific shearwaters (Ardenna spp.).</title>
        <authorList>
            <person name="Sarker S."/>
            <person name="Das S."/>
            <person name="Lavers J.L."/>
            <person name="Hutton I."/>
            <person name="Helbig K."/>
            <person name="Imbery J."/>
            <person name="Upton C."/>
            <person name="Raidal S.R."/>
        </authorList>
    </citation>
    <scope>NUCLEOTIDE SEQUENCE [LARGE SCALE GENOMIC DNA]</scope>
    <source>
        <strain evidence="2 3">SWPV-1</strain>
    </source>
</reference>
<evidence type="ECO:0000313" key="2">
    <source>
        <dbReference type="EMBL" id="ARF02691.1"/>
    </source>
</evidence>
<evidence type="ECO:0000313" key="3">
    <source>
        <dbReference type="Proteomes" id="UP000315116"/>
    </source>
</evidence>
<gene>
    <name evidence="2" type="primary">SWPV1-088</name>
</gene>
<proteinExistence type="predicted"/>
<dbReference type="Proteomes" id="UP000315116">
    <property type="component" value="Segment"/>
</dbReference>
<keyword evidence="1" id="KW-0175">Coiled coil</keyword>
<accession>A0A1V0S7T6</accession>